<dbReference type="InterPro" id="IPR018244">
    <property type="entry name" value="Allrgn_V5/Tpx1_CS"/>
</dbReference>
<comment type="function">
    <text evidence="1">Probably involved in the defense reaction of plants against pathogens.</text>
</comment>
<dbReference type="SUPFAM" id="SSF55797">
    <property type="entry name" value="PR-1-like"/>
    <property type="match status" value="1"/>
</dbReference>
<dbReference type="Proteomes" id="UP000236333">
    <property type="component" value="Unassembled WGS sequence"/>
</dbReference>
<dbReference type="GO" id="GO:0005576">
    <property type="term" value="C:extracellular region"/>
    <property type="evidence" value="ECO:0007669"/>
    <property type="project" value="InterPro"/>
</dbReference>
<dbReference type="InterPro" id="IPR014044">
    <property type="entry name" value="CAP_dom"/>
</dbReference>
<feature type="domain" description="SCP" evidence="5">
    <location>
        <begin position="231"/>
        <end position="368"/>
    </location>
</feature>
<sequence length="409" mass="43403">MARQWLVRPACRGIAIAVLALLTCASAASSREQYRLSRSCLAGLASLSRLSSLASRASLSRLCRLANLARLSSLCRLVNLASLSSLCRLVNLASLSSLRCLNSLASLSSLCPLASLASLSRLCRLANLARLSSLCRLVNLASLSSLCRLVNLASLSSLRCLNSLASLSSLCPLASLASMSSLSSLTNLASLSRLSSLASRASLSSRPRPGPWSRSRLRGRSALGGGRGPRAAHRSLLNAHNTVRALAGAPPLTWSAALAESAQEWSSQCTFQHSHNGKGENLASGSYRKILDTLTPVRLWYEEEVCLYNPDDPRAAPESTGHYTQMVWSSTRSVGCGYTYCGADGVLWVGPNTGIFVCQYDPPGNASPYLQSNVAQPSAYPARCPNGYVAGSQGRSASVDYATEEVQED</sequence>
<evidence type="ECO:0000256" key="3">
    <source>
        <dbReference type="SAM" id="MobiDB-lite"/>
    </source>
</evidence>
<dbReference type="PANTHER" id="PTHR10334">
    <property type="entry name" value="CYSTEINE-RICH SECRETORY PROTEIN-RELATED"/>
    <property type="match status" value="1"/>
</dbReference>
<dbReference type="SMART" id="SM00198">
    <property type="entry name" value="SCP"/>
    <property type="match status" value="1"/>
</dbReference>
<evidence type="ECO:0000259" key="5">
    <source>
        <dbReference type="SMART" id="SM00198"/>
    </source>
</evidence>
<evidence type="ECO:0000313" key="6">
    <source>
        <dbReference type="EMBL" id="PNH08725.1"/>
    </source>
</evidence>
<evidence type="ECO:0000256" key="4">
    <source>
        <dbReference type="SAM" id="SignalP"/>
    </source>
</evidence>
<organism evidence="6 7">
    <name type="scientific">Tetrabaena socialis</name>
    <dbReference type="NCBI Taxonomy" id="47790"/>
    <lineage>
        <taxon>Eukaryota</taxon>
        <taxon>Viridiplantae</taxon>
        <taxon>Chlorophyta</taxon>
        <taxon>core chlorophytes</taxon>
        <taxon>Chlorophyceae</taxon>
        <taxon>CS clade</taxon>
        <taxon>Chlamydomonadales</taxon>
        <taxon>Tetrabaenaceae</taxon>
        <taxon>Tetrabaena</taxon>
    </lineage>
</organism>
<feature type="region of interest" description="Disordered" evidence="3">
    <location>
        <begin position="202"/>
        <end position="230"/>
    </location>
</feature>
<feature type="compositionally biased region" description="Low complexity" evidence="3">
    <location>
        <begin position="202"/>
        <end position="214"/>
    </location>
</feature>
<feature type="chain" id="PRO_5014370224" evidence="4">
    <location>
        <begin position="28"/>
        <end position="409"/>
    </location>
</feature>
<dbReference type="InterPro" id="IPR035940">
    <property type="entry name" value="CAP_sf"/>
</dbReference>
<keyword evidence="7" id="KW-1185">Reference proteome</keyword>
<accession>A0A2J8A894</accession>
<evidence type="ECO:0000256" key="1">
    <source>
        <dbReference type="ARBA" id="ARBA00003143"/>
    </source>
</evidence>
<keyword evidence="4" id="KW-0732">Signal</keyword>
<dbReference type="PRINTS" id="PR00837">
    <property type="entry name" value="V5TPXLIKE"/>
</dbReference>
<gene>
    <name evidence="6" type="ORF">TSOC_004711</name>
</gene>
<protein>
    <submittedName>
        <fullName evidence="6">Pathogenesis-related protein 1B</fullName>
    </submittedName>
</protein>
<evidence type="ECO:0000313" key="7">
    <source>
        <dbReference type="Proteomes" id="UP000236333"/>
    </source>
</evidence>
<dbReference type="EMBL" id="PGGS01000118">
    <property type="protein sequence ID" value="PNH08725.1"/>
    <property type="molecule type" value="Genomic_DNA"/>
</dbReference>
<keyword evidence="2" id="KW-0611">Plant defense</keyword>
<name>A0A2J8A894_9CHLO</name>
<dbReference type="PRINTS" id="PR00838">
    <property type="entry name" value="V5ALLERGEN"/>
</dbReference>
<dbReference type="Gene3D" id="3.40.33.10">
    <property type="entry name" value="CAP"/>
    <property type="match status" value="1"/>
</dbReference>
<dbReference type="InterPro" id="IPR001283">
    <property type="entry name" value="CRISP-related"/>
</dbReference>
<dbReference type="Pfam" id="PF00188">
    <property type="entry name" value="CAP"/>
    <property type="match status" value="1"/>
</dbReference>
<dbReference type="PROSITE" id="PS01009">
    <property type="entry name" value="CRISP_1"/>
    <property type="match status" value="1"/>
</dbReference>
<comment type="caution">
    <text evidence="6">The sequence shown here is derived from an EMBL/GenBank/DDBJ whole genome shotgun (WGS) entry which is preliminary data.</text>
</comment>
<proteinExistence type="predicted"/>
<evidence type="ECO:0000256" key="2">
    <source>
        <dbReference type="ARBA" id="ARBA00023265"/>
    </source>
</evidence>
<feature type="signal peptide" evidence="4">
    <location>
        <begin position="1"/>
        <end position="27"/>
    </location>
</feature>
<dbReference type="OrthoDB" id="1472065at2759"/>
<dbReference type="InterPro" id="IPR002413">
    <property type="entry name" value="V5_allergen-like"/>
</dbReference>
<keyword evidence="2" id="KW-0568">Pathogenesis-related protein</keyword>
<dbReference type="AlphaFoldDB" id="A0A2J8A894"/>
<reference evidence="6 7" key="1">
    <citation type="journal article" date="2017" name="Mol. Biol. Evol.">
        <title>The 4-celled Tetrabaena socialis nuclear genome reveals the essential components for genetic control of cell number at the origin of multicellularity in the volvocine lineage.</title>
        <authorList>
            <person name="Featherston J."/>
            <person name="Arakaki Y."/>
            <person name="Hanschen E.R."/>
            <person name="Ferris P.J."/>
            <person name="Michod R.E."/>
            <person name="Olson B.J.S.C."/>
            <person name="Nozaki H."/>
            <person name="Durand P.M."/>
        </authorList>
    </citation>
    <scope>NUCLEOTIDE SEQUENCE [LARGE SCALE GENOMIC DNA]</scope>
    <source>
        <strain evidence="6 7">NIES-571</strain>
    </source>
</reference>